<accession>A0AAD3S8Z8</accession>
<sequence length="135" mass="15127">MGIAFSWEEQQMLVTDEDDNKRWADITESLESVLQILNFLSVLRVTNCLDSYTSAIAFPTQILWYSESATLCFSNDDEFLSKSCSLTLRPKSVSEEFRQTPAGRQMNDPTQGSGLTALSFLFVTEEVPTSCIPPP</sequence>
<dbReference type="Proteomes" id="UP001279734">
    <property type="component" value="Unassembled WGS sequence"/>
</dbReference>
<dbReference type="AlphaFoldDB" id="A0AAD3S8Z8"/>
<proteinExistence type="predicted"/>
<dbReference type="EMBL" id="BSYO01000006">
    <property type="protein sequence ID" value="GMH06753.1"/>
    <property type="molecule type" value="Genomic_DNA"/>
</dbReference>
<reference evidence="1" key="1">
    <citation type="submission" date="2023-05" db="EMBL/GenBank/DDBJ databases">
        <title>Nepenthes gracilis genome sequencing.</title>
        <authorList>
            <person name="Fukushima K."/>
        </authorList>
    </citation>
    <scope>NUCLEOTIDE SEQUENCE</scope>
    <source>
        <strain evidence="1">SING2019-196</strain>
    </source>
</reference>
<protein>
    <submittedName>
        <fullName evidence="1">Uncharacterized protein</fullName>
    </submittedName>
</protein>
<evidence type="ECO:0000313" key="2">
    <source>
        <dbReference type="Proteomes" id="UP001279734"/>
    </source>
</evidence>
<organism evidence="1 2">
    <name type="scientific">Nepenthes gracilis</name>
    <name type="common">Slender pitcher plant</name>
    <dbReference type="NCBI Taxonomy" id="150966"/>
    <lineage>
        <taxon>Eukaryota</taxon>
        <taxon>Viridiplantae</taxon>
        <taxon>Streptophyta</taxon>
        <taxon>Embryophyta</taxon>
        <taxon>Tracheophyta</taxon>
        <taxon>Spermatophyta</taxon>
        <taxon>Magnoliopsida</taxon>
        <taxon>eudicotyledons</taxon>
        <taxon>Gunneridae</taxon>
        <taxon>Pentapetalae</taxon>
        <taxon>Caryophyllales</taxon>
        <taxon>Nepenthaceae</taxon>
        <taxon>Nepenthes</taxon>
    </lineage>
</organism>
<keyword evidence="2" id="KW-1185">Reference proteome</keyword>
<gene>
    <name evidence="1" type="ORF">Nepgr_008593</name>
</gene>
<name>A0AAD3S8Z8_NEPGR</name>
<comment type="caution">
    <text evidence="1">The sequence shown here is derived from an EMBL/GenBank/DDBJ whole genome shotgun (WGS) entry which is preliminary data.</text>
</comment>
<evidence type="ECO:0000313" key="1">
    <source>
        <dbReference type="EMBL" id="GMH06753.1"/>
    </source>
</evidence>